<dbReference type="InterPro" id="IPR014721">
    <property type="entry name" value="Ribsml_uS5_D2-typ_fold_subgr"/>
</dbReference>
<evidence type="ECO:0000256" key="4">
    <source>
        <dbReference type="ARBA" id="ARBA00022840"/>
    </source>
</evidence>
<proteinExistence type="inferred from homology"/>
<keyword evidence="2" id="KW-0547">Nucleotide-binding</keyword>
<keyword evidence="4" id="KW-0067">ATP-binding</keyword>
<evidence type="ECO:0000256" key="2">
    <source>
        <dbReference type="ARBA" id="ARBA00022741"/>
    </source>
</evidence>
<dbReference type="InterPro" id="IPR036554">
    <property type="entry name" value="GHMP_kinase_C_sf"/>
</dbReference>
<dbReference type="InterPro" id="IPR006204">
    <property type="entry name" value="GHMP_kinase_N_dom"/>
</dbReference>
<dbReference type="AlphaFoldDB" id="A0A239TMQ6"/>
<protein>
    <submittedName>
        <fullName evidence="7">Galactokinase</fullName>
        <ecNumber evidence="7">2.7.1.6</ecNumber>
    </submittedName>
</protein>
<keyword evidence="8" id="KW-1185">Reference proteome</keyword>
<gene>
    <name evidence="7" type="primary">galK</name>
    <name evidence="7" type="ORF">SAMEA4364220_00990</name>
</gene>
<dbReference type="eggNOG" id="COG0153">
    <property type="taxonomic scope" value="Bacteria"/>
</dbReference>
<dbReference type="InterPro" id="IPR000705">
    <property type="entry name" value="Galactokinase"/>
</dbReference>
<dbReference type="RefSeq" id="WP_027890259.1">
    <property type="nucleotide sequence ID" value="NZ_CALXYH010000029.1"/>
</dbReference>
<feature type="domain" description="GHMP kinase N-terminal" evidence="5">
    <location>
        <begin position="124"/>
        <end position="212"/>
    </location>
</feature>
<dbReference type="GO" id="GO:0006012">
    <property type="term" value="P:galactose metabolic process"/>
    <property type="evidence" value="ECO:0007669"/>
    <property type="project" value="InterPro"/>
</dbReference>
<evidence type="ECO:0000259" key="5">
    <source>
        <dbReference type="Pfam" id="PF00288"/>
    </source>
</evidence>
<dbReference type="Gene3D" id="3.30.230.10">
    <property type="match status" value="1"/>
</dbReference>
<dbReference type="PRINTS" id="PR00959">
    <property type="entry name" value="MEVGALKINASE"/>
</dbReference>
<dbReference type="PANTHER" id="PTHR10457">
    <property type="entry name" value="MEVALONATE KINASE/GALACTOKINASE"/>
    <property type="match status" value="1"/>
</dbReference>
<dbReference type="PRINTS" id="PR00473">
    <property type="entry name" value="GALCTOKINASE"/>
</dbReference>
<dbReference type="GO" id="GO:0005524">
    <property type="term" value="F:ATP binding"/>
    <property type="evidence" value="ECO:0007669"/>
    <property type="project" value="UniProtKB-KW"/>
</dbReference>
<evidence type="ECO:0000256" key="1">
    <source>
        <dbReference type="ARBA" id="ARBA00006566"/>
    </source>
</evidence>
<dbReference type="Gene3D" id="3.30.70.890">
    <property type="entry name" value="GHMP kinase, C-terminal domain"/>
    <property type="match status" value="1"/>
</dbReference>
<name>A0A239TMQ6_9FIRM</name>
<keyword evidence="3 7" id="KW-0418">Kinase</keyword>
<keyword evidence="7" id="KW-0808">Transferase</keyword>
<dbReference type="EC" id="2.7.1.6" evidence="7"/>
<dbReference type="InterPro" id="IPR006206">
    <property type="entry name" value="Mevalonate/galactokinase"/>
</dbReference>
<reference evidence="7 8" key="1">
    <citation type="submission" date="2017-06" db="EMBL/GenBank/DDBJ databases">
        <authorList>
            <consortium name="Pathogen Informatics"/>
        </authorList>
    </citation>
    <scope>NUCLEOTIDE SEQUENCE [LARGE SCALE GENOMIC DNA]</scope>
    <source>
        <strain evidence="7 8">NCTC10570</strain>
    </source>
</reference>
<dbReference type="InterPro" id="IPR020568">
    <property type="entry name" value="Ribosomal_Su5_D2-typ_SF"/>
</dbReference>
<evidence type="ECO:0000259" key="6">
    <source>
        <dbReference type="Pfam" id="PF10509"/>
    </source>
</evidence>
<organism evidence="7 8">
    <name type="scientific">Megamonas hypermegale</name>
    <dbReference type="NCBI Taxonomy" id="158847"/>
    <lineage>
        <taxon>Bacteria</taxon>
        <taxon>Bacillati</taxon>
        <taxon>Bacillota</taxon>
        <taxon>Negativicutes</taxon>
        <taxon>Selenomonadales</taxon>
        <taxon>Selenomonadaceae</taxon>
        <taxon>Megamonas</taxon>
    </lineage>
</organism>
<dbReference type="GO" id="GO:0004335">
    <property type="term" value="F:galactokinase activity"/>
    <property type="evidence" value="ECO:0007669"/>
    <property type="project" value="UniProtKB-EC"/>
</dbReference>
<evidence type="ECO:0000313" key="8">
    <source>
        <dbReference type="Proteomes" id="UP000215383"/>
    </source>
</evidence>
<dbReference type="PIRSF" id="PIRSF000530">
    <property type="entry name" value="Galactokinase"/>
    <property type="match status" value="1"/>
</dbReference>
<dbReference type="Pfam" id="PF00288">
    <property type="entry name" value="GHMP_kinases_N"/>
    <property type="match status" value="1"/>
</dbReference>
<dbReference type="InterPro" id="IPR019539">
    <property type="entry name" value="GalKase_N"/>
</dbReference>
<evidence type="ECO:0000313" key="7">
    <source>
        <dbReference type="EMBL" id="SNU98785.1"/>
    </source>
</evidence>
<dbReference type="Pfam" id="PF10509">
    <property type="entry name" value="GalKase_gal_bdg"/>
    <property type="match status" value="1"/>
</dbReference>
<comment type="similarity">
    <text evidence="1">Belongs to the GHMP kinase family. GalK subfamily.</text>
</comment>
<dbReference type="SUPFAM" id="SSF55060">
    <property type="entry name" value="GHMP Kinase, C-terminal domain"/>
    <property type="match status" value="1"/>
</dbReference>
<dbReference type="GeneID" id="78507005"/>
<sequence>MTNIIEFLKSKEAKQKLMELYNLDEQGVEAQVKRYQDLADAFAAKYPVDNACFFSSPGRIEVIGNHTDHQLGRVIGASTDMDTIAIVTTRDDNKIHVKSMEYDEFEIDANDFEAKDGDSRTVKLIKGMLEKLAQNGRKIGGFNAYMTTTVLSAAGVSSSASFEMLIGAIVNHVYNDGQISTLEIAKAGQWSENNKWDKKSGLLDQLACATGGMITIDFENYDSPAVTKLDSKIIQNKYDFFITPTGEDHSALDGEYTAITVEMKAISQFFGKEYLKDVSMEDIMNNLPALREKAGDRAVLRAVHFITETERVRKLATEFENHNYDNFEKIITESGLSSWRFLQNCATPDSRHQGIALLLAMNEIYFQNGHSGVCRVHGGGFAGAILSVIPRTEAEEFKAFIKNVLKNEYYEVHVRDAGSVKVF</sequence>
<dbReference type="GO" id="GO:0005829">
    <property type="term" value="C:cytosol"/>
    <property type="evidence" value="ECO:0007669"/>
    <property type="project" value="TreeGrafter"/>
</dbReference>
<dbReference type="Proteomes" id="UP000215383">
    <property type="component" value="Chromosome 1"/>
</dbReference>
<dbReference type="SUPFAM" id="SSF54211">
    <property type="entry name" value="Ribosomal protein S5 domain 2-like"/>
    <property type="match status" value="1"/>
</dbReference>
<evidence type="ECO:0000256" key="3">
    <source>
        <dbReference type="ARBA" id="ARBA00022777"/>
    </source>
</evidence>
<dbReference type="EMBL" id="LT906446">
    <property type="protein sequence ID" value="SNU98785.1"/>
    <property type="molecule type" value="Genomic_DNA"/>
</dbReference>
<dbReference type="PANTHER" id="PTHR10457:SF7">
    <property type="entry name" value="GALACTOKINASE-RELATED"/>
    <property type="match status" value="1"/>
</dbReference>
<feature type="domain" description="Galactokinase N-terminal" evidence="6">
    <location>
        <begin position="41"/>
        <end position="88"/>
    </location>
</feature>
<accession>A0A239TMQ6</accession>